<evidence type="ECO:0000256" key="1">
    <source>
        <dbReference type="ARBA" id="ARBA00009589"/>
    </source>
</evidence>
<reference evidence="3" key="4">
    <citation type="submission" date="2024-05" db="EMBL/GenBank/DDBJ databases">
        <authorList>
            <person name="Sun Q."/>
            <person name="Zhou Y."/>
        </authorList>
    </citation>
    <scope>NUCLEOTIDE SEQUENCE</scope>
    <source>
        <strain evidence="3">CGMCC 1.15287</strain>
    </source>
</reference>
<comment type="similarity">
    <text evidence="1">Belongs to the 5'(3')-deoxyribonucleotidase family.</text>
</comment>
<reference evidence="4 5" key="3">
    <citation type="submission" date="2020-08" db="EMBL/GenBank/DDBJ databases">
        <title>Genomic Encyclopedia of Type Strains, Phase IV (KMG-IV): sequencing the most valuable type-strain genomes for metagenomic binning, comparative biology and taxonomic classification.</title>
        <authorList>
            <person name="Goeker M."/>
        </authorList>
    </citation>
    <scope>NUCLEOTIDE SEQUENCE [LARGE SCALE GENOMIC DNA]</scope>
    <source>
        <strain evidence="4 5">DSM 100774</strain>
    </source>
</reference>
<keyword evidence="6" id="KW-1185">Reference proteome</keyword>
<evidence type="ECO:0000313" key="3">
    <source>
        <dbReference type="EMBL" id="GGG96449.1"/>
    </source>
</evidence>
<proteinExistence type="inferred from homology"/>
<dbReference type="Gene3D" id="3.40.50.1000">
    <property type="entry name" value="HAD superfamily/HAD-like"/>
    <property type="match status" value="1"/>
</dbReference>
<dbReference type="InterPro" id="IPR023214">
    <property type="entry name" value="HAD_sf"/>
</dbReference>
<protein>
    <submittedName>
        <fullName evidence="4">5'(3')-deoxyribonucleotidase</fullName>
    </submittedName>
</protein>
<name>A0A7W6KA31_9SPHI</name>
<dbReference type="SFLD" id="SFLDG01126">
    <property type="entry name" value="C1.2:_Nucleotidase_Like"/>
    <property type="match status" value="1"/>
</dbReference>
<dbReference type="Gene3D" id="1.10.40.40">
    <property type="entry name" value="Deoxyribonucleotidase, domain 2"/>
    <property type="match status" value="1"/>
</dbReference>
<dbReference type="EMBL" id="JACIEF010000002">
    <property type="protein sequence ID" value="MBB4107875.1"/>
    <property type="molecule type" value="Genomic_DNA"/>
</dbReference>
<dbReference type="PANTHER" id="PTHR16504">
    <property type="entry name" value="5'(3')-DEOXYRIBONUCLEOTIDASE"/>
    <property type="match status" value="1"/>
</dbReference>
<dbReference type="GO" id="GO:0009223">
    <property type="term" value="P:pyrimidine deoxyribonucleotide catabolic process"/>
    <property type="evidence" value="ECO:0007669"/>
    <property type="project" value="TreeGrafter"/>
</dbReference>
<dbReference type="EMBL" id="BMHZ01000001">
    <property type="protein sequence ID" value="GGG96449.1"/>
    <property type="molecule type" value="Genomic_DNA"/>
</dbReference>
<dbReference type="Proteomes" id="UP000642938">
    <property type="component" value="Unassembled WGS sequence"/>
</dbReference>
<evidence type="ECO:0000313" key="4">
    <source>
        <dbReference type="EMBL" id="MBB4107875.1"/>
    </source>
</evidence>
<evidence type="ECO:0000313" key="5">
    <source>
        <dbReference type="Proteomes" id="UP000532273"/>
    </source>
</evidence>
<dbReference type="GO" id="GO:0008253">
    <property type="term" value="F:5'-nucleotidase activity"/>
    <property type="evidence" value="ECO:0007669"/>
    <property type="project" value="InterPro"/>
</dbReference>
<dbReference type="Pfam" id="PF06941">
    <property type="entry name" value="NT5C"/>
    <property type="match status" value="1"/>
</dbReference>
<dbReference type="Proteomes" id="UP000532273">
    <property type="component" value="Unassembled WGS sequence"/>
</dbReference>
<accession>A0A7W6KA31</accession>
<dbReference type="InterPro" id="IPR010708">
    <property type="entry name" value="5'(3')-deoxyribonucleotidase"/>
</dbReference>
<dbReference type="AlphaFoldDB" id="A0A7W6KA31"/>
<reference evidence="6" key="2">
    <citation type="journal article" date="2019" name="Int. J. Syst. Evol. Microbiol.">
        <title>The Global Catalogue of Microorganisms (GCM) 10K type strain sequencing project: providing services to taxonomists for standard genome sequencing and annotation.</title>
        <authorList>
            <consortium name="The Broad Institute Genomics Platform"/>
            <consortium name="The Broad Institute Genome Sequencing Center for Infectious Disease"/>
            <person name="Wu L."/>
            <person name="Ma J."/>
        </authorList>
    </citation>
    <scope>NUCLEOTIDE SEQUENCE [LARGE SCALE GENOMIC DNA]</scope>
    <source>
        <strain evidence="6">CGMCC 1.15287</strain>
    </source>
</reference>
<sequence>MKKTIGIDMDGVLADIEDHILQTYYTETGITLTREDIKGKSEEELFPDRAMIMKICNREGFFRNLPVMEGAVETVKLLMEDYEIYIVSAAMEFPLSLFEKYEWLAEHFPFISWKNIILCGNKSIINTDYLIDDHCKNLDFCKGKPLMFSAFHNIGKDHHHRINHWREVPALLKGLEEAELSLA</sequence>
<organism evidence="4 5">
    <name type="scientific">Pedobacter zeae</name>
    <dbReference type="NCBI Taxonomy" id="1737356"/>
    <lineage>
        <taxon>Bacteria</taxon>
        <taxon>Pseudomonadati</taxon>
        <taxon>Bacteroidota</taxon>
        <taxon>Sphingobacteriia</taxon>
        <taxon>Sphingobacteriales</taxon>
        <taxon>Sphingobacteriaceae</taxon>
        <taxon>Pedobacter</taxon>
    </lineage>
</organism>
<dbReference type="SUPFAM" id="SSF56784">
    <property type="entry name" value="HAD-like"/>
    <property type="match status" value="1"/>
</dbReference>
<gene>
    <name evidence="3" type="ORF">GCM10007422_07840</name>
    <name evidence="4" type="ORF">GGQ60_001856</name>
</gene>
<evidence type="ECO:0000256" key="2">
    <source>
        <dbReference type="PIRSR" id="PIRSR610708-1"/>
    </source>
</evidence>
<evidence type="ECO:0000313" key="6">
    <source>
        <dbReference type="Proteomes" id="UP000642938"/>
    </source>
</evidence>
<dbReference type="SFLD" id="SFLDS00003">
    <property type="entry name" value="Haloacid_Dehalogenase"/>
    <property type="match status" value="1"/>
</dbReference>
<dbReference type="SFLD" id="SFLDG01146">
    <property type="entry name" value="C1.2.2"/>
    <property type="match status" value="1"/>
</dbReference>
<dbReference type="InterPro" id="IPR036412">
    <property type="entry name" value="HAD-like_sf"/>
</dbReference>
<dbReference type="PANTHER" id="PTHR16504:SF4">
    <property type="entry name" value="5'(3')-DEOXYRIBONUCLEOTIDASE"/>
    <property type="match status" value="1"/>
</dbReference>
<comment type="caution">
    <text evidence="4">The sequence shown here is derived from an EMBL/GenBank/DDBJ whole genome shotgun (WGS) entry which is preliminary data.</text>
</comment>
<reference evidence="3" key="1">
    <citation type="journal article" date="2014" name="Int. J. Syst. Evol. Microbiol.">
        <title>Complete genome of a new Firmicutes species belonging to the dominant human colonic microbiota ('Ruminococcus bicirculans') reveals two chromosomes and a selective capacity to utilize plant glucans.</title>
        <authorList>
            <consortium name="NISC Comparative Sequencing Program"/>
            <person name="Wegmann U."/>
            <person name="Louis P."/>
            <person name="Goesmann A."/>
            <person name="Henrissat B."/>
            <person name="Duncan S.H."/>
            <person name="Flint H.J."/>
        </authorList>
    </citation>
    <scope>NUCLEOTIDE SEQUENCE</scope>
    <source>
        <strain evidence="3">CGMCC 1.15287</strain>
    </source>
</reference>
<feature type="active site" description="Proton donor" evidence="2">
    <location>
        <position position="10"/>
    </location>
</feature>
<dbReference type="RefSeq" id="WP_183762583.1">
    <property type="nucleotide sequence ID" value="NZ_BMHZ01000001.1"/>
</dbReference>
<feature type="active site" description="Nucleophile" evidence="2">
    <location>
        <position position="8"/>
    </location>
</feature>